<dbReference type="EMBL" id="NMUH01000466">
    <property type="protein sequence ID" value="MQL79599.1"/>
    <property type="molecule type" value="Genomic_DNA"/>
</dbReference>
<reference evidence="1" key="1">
    <citation type="submission" date="2017-07" db="EMBL/GenBank/DDBJ databases">
        <title>Taro Niue Genome Assembly and Annotation.</title>
        <authorList>
            <person name="Atibalentja N."/>
            <person name="Keating K."/>
            <person name="Fields C.J."/>
        </authorList>
    </citation>
    <scope>NUCLEOTIDE SEQUENCE</scope>
    <source>
        <strain evidence="1">Niue_2</strain>
        <tissue evidence="1">Leaf</tissue>
    </source>
</reference>
<dbReference type="Proteomes" id="UP000652761">
    <property type="component" value="Unassembled WGS sequence"/>
</dbReference>
<organism evidence="1 2">
    <name type="scientific">Colocasia esculenta</name>
    <name type="common">Wild taro</name>
    <name type="synonym">Arum esculentum</name>
    <dbReference type="NCBI Taxonomy" id="4460"/>
    <lineage>
        <taxon>Eukaryota</taxon>
        <taxon>Viridiplantae</taxon>
        <taxon>Streptophyta</taxon>
        <taxon>Embryophyta</taxon>
        <taxon>Tracheophyta</taxon>
        <taxon>Spermatophyta</taxon>
        <taxon>Magnoliopsida</taxon>
        <taxon>Liliopsida</taxon>
        <taxon>Araceae</taxon>
        <taxon>Aroideae</taxon>
        <taxon>Colocasieae</taxon>
        <taxon>Colocasia</taxon>
    </lineage>
</organism>
<dbReference type="GO" id="GO:0003723">
    <property type="term" value="F:RNA binding"/>
    <property type="evidence" value="ECO:0007669"/>
    <property type="project" value="InterPro"/>
</dbReference>
<evidence type="ECO:0000313" key="2">
    <source>
        <dbReference type="Proteomes" id="UP000652761"/>
    </source>
</evidence>
<name>A0A843UHY1_COLES</name>
<comment type="caution">
    <text evidence="1">The sequence shown here is derived from an EMBL/GenBank/DDBJ whole genome shotgun (WGS) entry which is preliminary data.</text>
</comment>
<gene>
    <name evidence="1" type="ORF">Taro_012056</name>
</gene>
<dbReference type="InterPro" id="IPR044190">
    <property type="entry name" value="THA8-like"/>
</dbReference>
<dbReference type="InterPro" id="IPR011990">
    <property type="entry name" value="TPR-like_helical_dom_sf"/>
</dbReference>
<protein>
    <submittedName>
        <fullName evidence="1">Uncharacterized protein</fullName>
    </submittedName>
</protein>
<dbReference type="GO" id="GO:0009658">
    <property type="term" value="P:chloroplast organization"/>
    <property type="evidence" value="ECO:0007669"/>
    <property type="project" value="InterPro"/>
</dbReference>
<dbReference type="PANTHER" id="PTHR47594">
    <property type="entry name" value="PPR CONTAINING PLANT-LIKE PROTEIN"/>
    <property type="match status" value="1"/>
</dbReference>
<dbReference type="OrthoDB" id="675068at2759"/>
<dbReference type="PANTHER" id="PTHR47594:SF3">
    <property type="entry name" value="PROTEIN THYLAKOID ASSEMBLY 8, CHLOROPLASTIC"/>
    <property type="match status" value="1"/>
</dbReference>
<proteinExistence type="predicted"/>
<accession>A0A843UHY1</accession>
<dbReference type="AlphaFoldDB" id="A0A843UHY1"/>
<sequence length="325" mass="35174">MAVPMSLLPKPAAAPFTSFRPSVAPPGPSRRPSCYLSLSVSCGPRDNRGPLVRGRTLSTEAILAVQALKRAAGDAAAAATRVDEVVSRTLARLIKSDLLAALAELQRQGHCVLALKVFVAMRGELWYRSDYAQYAQMVAALARNGMATEIDDLVADLLEEVQREEIDGNVDMRGLARLLKALIAAGKGKAVKDVYRGMKRRGIAGDEYLFKFLGKGLRRLGEGEAADEVDRDHAVWCENGGRLGASAVRGEQLYCLQLSCFRMQSQSVPTNLWLSSTNAYLARSKDGSVGFSMDSAGSETKTYRFWFRPVLDVAGGCETAISVPL</sequence>
<evidence type="ECO:0000313" key="1">
    <source>
        <dbReference type="EMBL" id="MQL79599.1"/>
    </source>
</evidence>
<dbReference type="Gene3D" id="1.25.40.10">
    <property type="entry name" value="Tetratricopeptide repeat domain"/>
    <property type="match status" value="1"/>
</dbReference>
<dbReference type="GO" id="GO:0000373">
    <property type="term" value="P:Group II intron splicing"/>
    <property type="evidence" value="ECO:0007669"/>
    <property type="project" value="InterPro"/>
</dbReference>
<keyword evidence="2" id="KW-1185">Reference proteome</keyword>